<dbReference type="AlphaFoldDB" id="A0A402AW33"/>
<dbReference type="SUPFAM" id="SSF46785">
    <property type="entry name" value="Winged helix' DNA-binding domain"/>
    <property type="match status" value="1"/>
</dbReference>
<dbReference type="SUPFAM" id="SSF53822">
    <property type="entry name" value="Periplasmic binding protein-like I"/>
    <property type="match status" value="1"/>
</dbReference>
<dbReference type="Gene3D" id="3.40.50.2300">
    <property type="match status" value="2"/>
</dbReference>
<dbReference type="Proteomes" id="UP000287188">
    <property type="component" value="Unassembled WGS sequence"/>
</dbReference>
<keyword evidence="6" id="KW-1185">Reference proteome</keyword>
<dbReference type="InterPro" id="IPR046335">
    <property type="entry name" value="LacI/GalR-like_sensor"/>
</dbReference>
<evidence type="ECO:0000313" key="5">
    <source>
        <dbReference type="EMBL" id="GCE23341.1"/>
    </source>
</evidence>
<feature type="domain" description="HTH gntR-type" evidence="4">
    <location>
        <begin position="8"/>
        <end position="78"/>
    </location>
</feature>
<dbReference type="InterPro" id="IPR036388">
    <property type="entry name" value="WH-like_DNA-bd_sf"/>
</dbReference>
<evidence type="ECO:0000313" key="6">
    <source>
        <dbReference type="Proteomes" id="UP000287188"/>
    </source>
</evidence>
<evidence type="ECO:0000259" key="4">
    <source>
        <dbReference type="PROSITE" id="PS50949"/>
    </source>
</evidence>
<dbReference type="InterPro" id="IPR036390">
    <property type="entry name" value="WH_DNA-bd_sf"/>
</dbReference>
<dbReference type="CDD" id="cd06267">
    <property type="entry name" value="PBP1_LacI_sugar_binding-like"/>
    <property type="match status" value="1"/>
</dbReference>
<keyword evidence="2" id="KW-0238">DNA-binding</keyword>
<dbReference type="PROSITE" id="PS50949">
    <property type="entry name" value="HTH_GNTR"/>
    <property type="match status" value="1"/>
</dbReference>
<organism evidence="5 6">
    <name type="scientific">Dictyobacter kobayashii</name>
    <dbReference type="NCBI Taxonomy" id="2014872"/>
    <lineage>
        <taxon>Bacteria</taxon>
        <taxon>Bacillati</taxon>
        <taxon>Chloroflexota</taxon>
        <taxon>Ktedonobacteria</taxon>
        <taxon>Ktedonobacterales</taxon>
        <taxon>Dictyobacteraceae</taxon>
        <taxon>Dictyobacter</taxon>
    </lineage>
</organism>
<dbReference type="Gene3D" id="1.10.10.10">
    <property type="entry name" value="Winged helix-like DNA-binding domain superfamily/Winged helix DNA-binding domain"/>
    <property type="match status" value="1"/>
</dbReference>
<dbReference type="PANTHER" id="PTHR30146:SF109">
    <property type="entry name" value="HTH-TYPE TRANSCRIPTIONAL REGULATOR GALS"/>
    <property type="match status" value="1"/>
</dbReference>
<dbReference type="Pfam" id="PF00392">
    <property type="entry name" value="GntR"/>
    <property type="match status" value="1"/>
</dbReference>
<gene>
    <name evidence="5" type="ORF">KDK_71410</name>
</gene>
<proteinExistence type="predicted"/>
<dbReference type="GO" id="GO:0003700">
    <property type="term" value="F:DNA-binding transcription factor activity"/>
    <property type="evidence" value="ECO:0007669"/>
    <property type="project" value="InterPro"/>
</dbReference>
<dbReference type="GO" id="GO:0000976">
    <property type="term" value="F:transcription cis-regulatory region binding"/>
    <property type="evidence" value="ECO:0007669"/>
    <property type="project" value="TreeGrafter"/>
</dbReference>
<evidence type="ECO:0000256" key="1">
    <source>
        <dbReference type="ARBA" id="ARBA00023015"/>
    </source>
</evidence>
<evidence type="ECO:0000256" key="2">
    <source>
        <dbReference type="ARBA" id="ARBA00023125"/>
    </source>
</evidence>
<sequence length="367" mass="41029">MKVELKRALREDTKTEELSKKLRQLAYEKGPGAKLPTVRSLCDMLGTTRVTVGEVLDLLEAENILYRKDRQGIFVSPKIHSKHLCILFDSSNLNGPTISPFWSLLWVRLEQEAQHRAALRDETYAIHVVSSLQNAQSSVEDSILKLIQRGEAHGILAIGLNTLARPWIEQLPVPYVTFAGPGRWIVQLDGSDVGQKAAHVLVKQGCKQIGFWTYNTPLESSNEFNGFRQALAEHNATFYPELVQQPHLISPAVPSLQEQGYLLALNAYGPLNRMKPDGIFIADDMMTDGALIAFEELGVKVGSDVHIVTHGNVGSPVLYGRARNMTIFDYDANDIVHAMYYLLDTLLIGQEPSEEVIWIKSSQRLSR</sequence>
<dbReference type="InterPro" id="IPR000524">
    <property type="entry name" value="Tscrpt_reg_HTH_GntR"/>
</dbReference>
<keyword evidence="1" id="KW-0805">Transcription regulation</keyword>
<comment type="caution">
    <text evidence="5">The sequence shown here is derived from an EMBL/GenBank/DDBJ whole genome shotgun (WGS) entry which is preliminary data.</text>
</comment>
<accession>A0A402AW33</accession>
<evidence type="ECO:0000256" key="3">
    <source>
        <dbReference type="ARBA" id="ARBA00023163"/>
    </source>
</evidence>
<reference evidence="6" key="1">
    <citation type="submission" date="2018-12" db="EMBL/GenBank/DDBJ databases">
        <title>Tengunoibacter tsumagoiensis gen. nov., sp. nov., Dictyobacter kobayashii sp. nov., D. alpinus sp. nov., and D. joshuensis sp. nov. and description of Dictyobacteraceae fam. nov. within the order Ktedonobacterales isolated from Tengu-no-mugimeshi.</title>
        <authorList>
            <person name="Wang C.M."/>
            <person name="Zheng Y."/>
            <person name="Sakai Y."/>
            <person name="Toyoda A."/>
            <person name="Minakuchi Y."/>
            <person name="Abe K."/>
            <person name="Yokota A."/>
            <person name="Yabe S."/>
        </authorList>
    </citation>
    <scope>NUCLEOTIDE SEQUENCE [LARGE SCALE GENOMIC DNA]</scope>
    <source>
        <strain evidence="6">Uno11</strain>
    </source>
</reference>
<dbReference type="EMBL" id="BIFS01000002">
    <property type="protein sequence ID" value="GCE23341.1"/>
    <property type="molecule type" value="Genomic_DNA"/>
</dbReference>
<dbReference type="OrthoDB" id="147262at2"/>
<dbReference type="SMART" id="SM00345">
    <property type="entry name" value="HTH_GNTR"/>
    <property type="match status" value="1"/>
</dbReference>
<dbReference type="PANTHER" id="PTHR30146">
    <property type="entry name" value="LACI-RELATED TRANSCRIPTIONAL REPRESSOR"/>
    <property type="match status" value="1"/>
</dbReference>
<keyword evidence="3" id="KW-0804">Transcription</keyword>
<protein>
    <recommendedName>
        <fullName evidence="4">HTH gntR-type domain-containing protein</fullName>
    </recommendedName>
</protein>
<dbReference type="InterPro" id="IPR028082">
    <property type="entry name" value="Peripla_BP_I"/>
</dbReference>
<name>A0A402AW33_9CHLR</name>
<dbReference type="Pfam" id="PF13377">
    <property type="entry name" value="Peripla_BP_3"/>
    <property type="match status" value="1"/>
</dbReference>
<dbReference type="CDD" id="cd07377">
    <property type="entry name" value="WHTH_GntR"/>
    <property type="match status" value="1"/>
</dbReference>